<dbReference type="GO" id="GO:0071978">
    <property type="term" value="P:bacterial-type flagellum-dependent swarming motility"/>
    <property type="evidence" value="ECO:0007669"/>
    <property type="project" value="TreeGrafter"/>
</dbReference>
<sequence length="246" mass="27376">MLMLKMSGRCAKKNAGAAYMILQMTRPVQGGLRQERKLEATSNHLSNSETAGFKKDVVSFDRMFKAQLNTDFSQGHMRRTDNKLDLALGDEGFFKVNTPDGIRYTRDGNFTLSSEGILINQEGFPVQGDNGDITINGENIQINKAGNITVDGVAVDVLDIVTFEDVQKLDKQGADLFVYKGDPDEDEQEPARISVKQGALEGSNVQVVDEMVTMIDHHRMYETFQKMMLTFDEVDGKAITEVGRPQ</sequence>
<evidence type="ECO:0000256" key="3">
    <source>
        <dbReference type="ARBA" id="ARBA00023143"/>
    </source>
</evidence>
<evidence type="ECO:0000313" key="8">
    <source>
        <dbReference type="Proteomes" id="UP000191931"/>
    </source>
</evidence>
<dbReference type="STRING" id="1246637.MTBBW1_1730029"/>
<organism evidence="7 8">
    <name type="scientific">Desulfamplus magnetovallimortis</name>
    <dbReference type="NCBI Taxonomy" id="1246637"/>
    <lineage>
        <taxon>Bacteria</taxon>
        <taxon>Pseudomonadati</taxon>
        <taxon>Thermodesulfobacteriota</taxon>
        <taxon>Desulfobacteria</taxon>
        <taxon>Desulfobacterales</taxon>
        <taxon>Desulfobacteraceae</taxon>
        <taxon>Desulfamplus</taxon>
    </lineage>
</organism>
<dbReference type="NCBIfam" id="TIGR03506">
    <property type="entry name" value="FlgEFG_subfam"/>
    <property type="match status" value="1"/>
</dbReference>
<dbReference type="SUPFAM" id="SSF117143">
    <property type="entry name" value="Flagellar hook protein flgE"/>
    <property type="match status" value="1"/>
</dbReference>
<dbReference type="InterPro" id="IPR037925">
    <property type="entry name" value="FlgE/F/G-like"/>
</dbReference>
<dbReference type="Pfam" id="PF22692">
    <property type="entry name" value="LlgE_F_G_D1"/>
    <property type="match status" value="1"/>
</dbReference>
<dbReference type="EMBL" id="FWEV01000083">
    <property type="protein sequence ID" value="SLM29231.1"/>
    <property type="molecule type" value="Genomic_DNA"/>
</dbReference>
<dbReference type="Pfam" id="PF06429">
    <property type="entry name" value="Flg_bbr_C"/>
    <property type="match status" value="1"/>
</dbReference>
<dbReference type="GO" id="GO:0009425">
    <property type="term" value="C:bacterial-type flagellum basal body"/>
    <property type="evidence" value="ECO:0007669"/>
    <property type="project" value="UniProtKB-SubCell"/>
</dbReference>
<keyword evidence="8" id="KW-1185">Reference proteome</keyword>
<accession>A0A1W1H9T2</accession>
<dbReference type="InterPro" id="IPR020013">
    <property type="entry name" value="Flagellar_FlgE/F/G"/>
</dbReference>
<dbReference type="InterPro" id="IPR053967">
    <property type="entry name" value="LlgE_F_G-like_D1"/>
</dbReference>
<evidence type="ECO:0000256" key="1">
    <source>
        <dbReference type="ARBA" id="ARBA00004117"/>
    </source>
</evidence>
<comment type="similarity">
    <text evidence="2 4">Belongs to the flagella basal body rod proteins family.</text>
</comment>
<dbReference type="AlphaFoldDB" id="A0A1W1H9T2"/>
<protein>
    <submittedName>
        <fullName evidence="7">FlgF</fullName>
    </submittedName>
</protein>
<dbReference type="PANTHER" id="PTHR30435">
    <property type="entry name" value="FLAGELLAR PROTEIN"/>
    <property type="match status" value="1"/>
</dbReference>
<keyword evidence="3 4" id="KW-0975">Bacterial flagellum</keyword>
<evidence type="ECO:0000259" key="6">
    <source>
        <dbReference type="Pfam" id="PF22692"/>
    </source>
</evidence>
<gene>
    <name evidence="7" type="primary">flgF</name>
    <name evidence="7" type="ORF">MTBBW1_1730029</name>
</gene>
<evidence type="ECO:0000256" key="2">
    <source>
        <dbReference type="ARBA" id="ARBA00009677"/>
    </source>
</evidence>
<reference evidence="7 8" key="1">
    <citation type="submission" date="2017-03" db="EMBL/GenBank/DDBJ databases">
        <authorList>
            <person name="Afonso C.L."/>
            <person name="Miller P.J."/>
            <person name="Scott M.A."/>
            <person name="Spackman E."/>
            <person name="Goraichik I."/>
            <person name="Dimitrov K.M."/>
            <person name="Suarez D.L."/>
            <person name="Swayne D.E."/>
        </authorList>
    </citation>
    <scope>NUCLEOTIDE SEQUENCE [LARGE SCALE GENOMIC DNA]</scope>
    <source>
        <strain evidence="7">PRJEB14757</strain>
    </source>
</reference>
<proteinExistence type="inferred from homology"/>
<evidence type="ECO:0000256" key="4">
    <source>
        <dbReference type="RuleBase" id="RU362116"/>
    </source>
</evidence>
<feature type="domain" description="Flagellar hook protein FlgE/F/G-like D1" evidence="6">
    <location>
        <begin position="91"/>
        <end position="150"/>
    </location>
</feature>
<evidence type="ECO:0000313" key="7">
    <source>
        <dbReference type="EMBL" id="SLM29231.1"/>
    </source>
</evidence>
<comment type="subcellular location">
    <subcellularLocation>
        <location evidence="1 4">Bacterial flagellum basal body</location>
    </subcellularLocation>
</comment>
<name>A0A1W1H9T2_9BACT</name>
<dbReference type="Proteomes" id="UP000191931">
    <property type="component" value="Unassembled WGS sequence"/>
</dbReference>
<evidence type="ECO:0000259" key="5">
    <source>
        <dbReference type="Pfam" id="PF06429"/>
    </source>
</evidence>
<feature type="domain" description="Flagellar basal-body/hook protein C-terminal" evidence="5">
    <location>
        <begin position="196"/>
        <end position="239"/>
    </location>
</feature>
<dbReference type="InterPro" id="IPR010930">
    <property type="entry name" value="Flg_bb/hook_C_dom"/>
</dbReference>
<dbReference type="PANTHER" id="PTHR30435:SF19">
    <property type="entry name" value="FLAGELLAR BASAL-BODY ROD PROTEIN FLGG"/>
    <property type="match status" value="1"/>
</dbReference>